<evidence type="ECO:0000256" key="5">
    <source>
        <dbReference type="ARBA" id="ARBA00023136"/>
    </source>
</evidence>
<dbReference type="Gene3D" id="2.60.40.1120">
    <property type="entry name" value="Carboxypeptidase-like, regulatory domain"/>
    <property type="match status" value="1"/>
</dbReference>
<dbReference type="InterPro" id="IPR036942">
    <property type="entry name" value="Beta-barrel_TonB_sf"/>
</dbReference>
<dbReference type="Pfam" id="PF13715">
    <property type="entry name" value="CarbopepD_reg_2"/>
    <property type="match status" value="1"/>
</dbReference>
<dbReference type="InterPro" id="IPR012910">
    <property type="entry name" value="Plug_dom"/>
</dbReference>
<keyword evidence="5 7" id="KW-0472">Membrane</keyword>
<keyword evidence="6 7" id="KW-0998">Cell outer membrane</keyword>
<keyword evidence="11" id="KW-1185">Reference proteome</keyword>
<dbReference type="Gene3D" id="2.40.170.20">
    <property type="entry name" value="TonB-dependent receptor, beta-barrel domain"/>
    <property type="match status" value="1"/>
</dbReference>
<keyword evidence="8" id="KW-0732">Signal</keyword>
<dbReference type="InterPro" id="IPR037066">
    <property type="entry name" value="Plug_dom_sf"/>
</dbReference>
<evidence type="ECO:0000313" key="11">
    <source>
        <dbReference type="Proteomes" id="UP001168528"/>
    </source>
</evidence>
<name>A0ABT8R3C5_9BACT</name>
<dbReference type="NCBIfam" id="TIGR04057">
    <property type="entry name" value="SusC_RagA_signa"/>
    <property type="match status" value="1"/>
</dbReference>
<dbReference type="InterPro" id="IPR039426">
    <property type="entry name" value="TonB-dep_rcpt-like"/>
</dbReference>
<dbReference type="InterPro" id="IPR023996">
    <property type="entry name" value="TonB-dep_OMP_SusC/RagA"/>
</dbReference>
<comment type="subcellular location">
    <subcellularLocation>
        <location evidence="1 7">Cell outer membrane</location>
        <topology evidence="1 7">Multi-pass membrane protein</topology>
    </subcellularLocation>
</comment>
<organism evidence="10 11">
    <name type="scientific">Rhodocytophaga aerolata</name>
    <dbReference type="NCBI Taxonomy" id="455078"/>
    <lineage>
        <taxon>Bacteria</taxon>
        <taxon>Pseudomonadati</taxon>
        <taxon>Bacteroidota</taxon>
        <taxon>Cytophagia</taxon>
        <taxon>Cytophagales</taxon>
        <taxon>Rhodocytophagaceae</taxon>
        <taxon>Rhodocytophaga</taxon>
    </lineage>
</organism>
<evidence type="ECO:0000256" key="8">
    <source>
        <dbReference type="SAM" id="SignalP"/>
    </source>
</evidence>
<evidence type="ECO:0000256" key="4">
    <source>
        <dbReference type="ARBA" id="ARBA00022692"/>
    </source>
</evidence>
<gene>
    <name evidence="10" type="ORF">Q0590_06455</name>
</gene>
<dbReference type="EMBL" id="JAUKPO010000002">
    <property type="protein sequence ID" value="MDO1445884.1"/>
    <property type="molecule type" value="Genomic_DNA"/>
</dbReference>
<evidence type="ECO:0000256" key="6">
    <source>
        <dbReference type="ARBA" id="ARBA00023237"/>
    </source>
</evidence>
<keyword evidence="4 7" id="KW-0812">Transmembrane</keyword>
<keyword evidence="3 7" id="KW-1134">Transmembrane beta strand</keyword>
<proteinExistence type="inferred from homology"/>
<dbReference type="SUPFAM" id="SSF56935">
    <property type="entry name" value="Porins"/>
    <property type="match status" value="1"/>
</dbReference>
<feature type="chain" id="PRO_5047256953" evidence="8">
    <location>
        <begin position="20"/>
        <end position="987"/>
    </location>
</feature>
<dbReference type="RefSeq" id="WP_302036682.1">
    <property type="nucleotide sequence ID" value="NZ_JAUKPO010000002.1"/>
</dbReference>
<sequence length="987" mass="107516">MKIKLTLCMLLAAVCSAWAQQTVTGKVTDQEDGSGMVGVNVVVKGSTTGTQTDIEGNYSISVPENAVLTYSYVGYTTEEIPVNNQSVINVGLVTDVQSLSEVVVVGYGVQRKADVTGAISSIKQEDIANRPVSNAEQALQGKAAGVLITTNQGTPGAAPSVRIRGVGTTGNSNPLYVVDGMFVDDIRYLNPGDIESMDVLKDASSLAIYGVRGANGVIIITTKTGRGAKASFSYDGYAGYTSVTNRIEMANASEYGALINEAIVNTDPGASPRYPDPSALGEGTNWFDEIFQPGFIQNHQVSAMGAGEKTTYSISGSYFSQEGIVKTSDYKRYTLRFNNSYQATDFLKLGNNVALSYEHTNNLPGGIIQNAYMMDPTVVPVDANGVYGFSTATTVANPVAQLAYNNNQTKGGRIVGNVFGELTFLKNFTLRTSYGVDMAYNRSSQFTPVYRVSPSQFNERSRLNRSQNTNNTWLWENTLSYNKSFNDIHNLTALVGYTSQQTTYDELSGSRLDVPGYSSDVQYLRLGNAVGQTVTDEGNTFTYLSYLFRVNYTLLDRYLLTASFRRDGSSRFPTNNRFGNFPAIGLGWRISEEPFMQNVNLFDNLKLRASYGQIGNINVPNYAYFPRIAPNLDAVFGPTQTPQIGATELRATAFNLLWEVVTQTDIGLEASFLSNRLTFEADYYNRKTSDIILEVDIAGSPEPILTNAASVINSGFEFSLGWQNETGPFTYSVGANLTTVHNEVTDLGNGGIPIIGGGLGNGRNVTLTNIGLPIGGFYGYQTLGIFQDESQIAGSAQPDAQPGDLIFRDVDANNVIDASDRVYLGSSIPKVFWGFNSNFAYKGFDLAFDVQGNHGNKIYNGKRAVRFGNENYEQVILNRWTPANPSNTEPRVTNGGQNYDVSDYYIESGSFVRLRNIQIGYTFPKALVERVKLSTLRVYVNALNPITFTPYSGFTPEIGGNDALSRGVDLNLVPVYATYTVGLNFGF</sequence>
<accession>A0ABT8R3C5</accession>
<dbReference type="SUPFAM" id="SSF49464">
    <property type="entry name" value="Carboxypeptidase regulatory domain-like"/>
    <property type="match status" value="1"/>
</dbReference>
<feature type="signal peptide" evidence="8">
    <location>
        <begin position="1"/>
        <end position="19"/>
    </location>
</feature>
<evidence type="ECO:0000256" key="3">
    <source>
        <dbReference type="ARBA" id="ARBA00022452"/>
    </source>
</evidence>
<evidence type="ECO:0000313" key="10">
    <source>
        <dbReference type="EMBL" id="MDO1445884.1"/>
    </source>
</evidence>
<evidence type="ECO:0000256" key="1">
    <source>
        <dbReference type="ARBA" id="ARBA00004571"/>
    </source>
</evidence>
<reference evidence="10" key="1">
    <citation type="submission" date="2023-07" db="EMBL/GenBank/DDBJ databases">
        <title>The genome sequence of Rhodocytophaga aerolata KACC 12507.</title>
        <authorList>
            <person name="Zhang X."/>
        </authorList>
    </citation>
    <scope>NUCLEOTIDE SEQUENCE</scope>
    <source>
        <strain evidence="10">KACC 12507</strain>
    </source>
</reference>
<feature type="domain" description="TonB-dependent receptor plug" evidence="9">
    <location>
        <begin position="112"/>
        <end position="217"/>
    </location>
</feature>
<dbReference type="Pfam" id="PF07715">
    <property type="entry name" value="Plug"/>
    <property type="match status" value="1"/>
</dbReference>
<dbReference type="NCBIfam" id="TIGR04056">
    <property type="entry name" value="OMP_RagA_SusC"/>
    <property type="match status" value="1"/>
</dbReference>
<dbReference type="InterPro" id="IPR023997">
    <property type="entry name" value="TonB-dep_OMP_SusC/RagA_CS"/>
</dbReference>
<dbReference type="Gene3D" id="2.170.130.10">
    <property type="entry name" value="TonB-dependent receptor, plug domain"/>
    <property type="match status" value="1"/>
</dbReference>
<evidence type="ECO:0000256" key="7">
    <source>
        <dbReference type="PROSITE-ProRule" id="PRU01360"/>
    </source>
</evidence>
<dbReference type="InterPro" id="IPR008969">
    <property type="entry name" value="CarboxyPept-like_regulatory"/>
</dbReference>
<dbReference type="Proteomes" id="UP001168528">
    <property type="component" value="Unassembled WGS sequence"/>
</dbReference>
<comment type="caution">
    <text evidence="10">The sequence shown here is derived from an EMBL/GenBank/DDBJ whole genome shotgun (WGS) entry which is preliminary data.</text>
</comment>
<keyword evidence="10" id="KW-0675">Receptor</keyword>
<keyword evidence="2 7" id="KW-0813">Transport</keyword>
<comment type="similarity">
    <text evidence="7">Belongs to the TonB-dependent receptor family.</text>
</comment>
<protein>
    <submittedName>
        <fullName evidence="10">TonB-dependent receptor</fullName>
    </submittedName>
</protein>
<evidence type="ECO:0000256" key="2">
    <source>
        <dbReference type="ARBA" id="ARBA00022448"/>
    </source>
</evidence>
<dbReference type="PROSITE" id="PS52016">
    <property type="entry name" value="TONB_DEPENDENT_REC_3"/>
    <property type="match status" value="1"/>
</dbReference>
<evidence type="ECO:0000259" key="9">
    <source>
        <dbReference type="Pfam" id="PF07715"/>
    </source>
</evidence>